<dbReference type="InterPro" id="IPR010730">
    <property type="entry name" value="HET"/>
</dbReference>
<evidence type="ECO:0000259" key="2">
    <source>
        <dbReference type="Pfam" id="PF06985"/>
    </source>
</evidence>
<keyword evidence="4" id="KW-1185">Reference proteome</keyword>
<protein>
    <recommendedName>
        <fullName evidence="2">Heterokaryon incompatibility domain-containing protein</fullName>
    </recommendedName>
</protein>
<feature type="region of interest" description="Disordered" evidence="1">
    <location>
        <begin position="64"/>
        <end position="100"/>
    </location>
</feature>
<reference evidence="3" key="1">
    <citation type="journal article" date="2020" name="Stud. Mycol.">
        <title>101 Dothideomycetes genomes: a test case for predicting lifestyles and emergence of pathogens.</title>
        <authorList>
            <person name="Haridas S."/>
            <person name="Albert R."/>
            <person name="Binder M."/>
            <person name="Bloem J."/>
            <person name="Labutti K."/>
            <person name="Salamov A."/>
            <person name="Andreopoulos B."/>
            <person name="Baker S."/>
            <person name="Barry K."/>
            <person name="Bills G."/>
            <person name="Bluhm B."/>
            <person name="Cannon C."/>
            <person name="Castanera R."/>
            <person name="Culley D."/>
            <person name="Daum C."/>
            <person name="Ezra D."/>
            <person name="Gonzalez J."/>
            <person name="Henrissat B."/>
            <person name="Kuo A."/>
            <person name="Liang C."/>
            <person name="Lipzen A."/>
            <person name="Lutzoni F."/>
            <person name="Magnuson J."/>
            <person name="Mondo S."/>
            <person name="Nolan M."/>
            <person name="Ohm R."/>
            <person name="Pangilinan J."/>
            <person name="Park H.-J."/>
            <person name="Ramirez L."/>
            <person name="Alfaro M."/>
            <person name="Sun H."/>
            <person name="Tritt A."/>
            <person name="Yoshinaga Y."/>
            <person name="Zwiers L.-H."/>
            <person name="Turgeon B."/>
            <person name="Goodwin S."/>
            <person name="Spatafora J."/>
            <person name="Crous P."/>
            <person name="Grigoriev I."/>
        </authorList>
    </citation>
    <scope>NUCLEOTIDE SEQUENCE</scope>
    <source>
        <strain evidence="3">CBS 125425</strain>
    </source>
</reference>
<evidence type="ECO:0000313" key="4">
    <source>
        <dbReference type="Proteomes" id="UP000799444"/>
    </source>
</evidence>
<evidence type="ECO:0000256" key="1">
    <source>
        <dbReference type="SAM" id="MobiDB-lite"/>
    </source>
</evidence>
<dbReference type="AlphaFoldDB" id="A0A9P4UX94"/>
<dbReference type="Pfam" id="PF26639">
    <property type="entry name" value="Het-6_barrel"/>
    <property type="match status" value="1"/>
</dbReference>
<organism evidence="3 4">
    <name type="scientific">Polyplosphaeria fusca</name>
    <dbReference type="NCBI Taxonomy" id="682080"/>
    <lineage>
        <taxon>Eukaryota</taxon>
        <taxon>Fungi</taxon>
        <taxon>Dikarya</taxon>
        <taxon>Ascomycota</taxon>
        <taxon>Pezizomycotina</taxon>
        <taxon>Dothideomycetes</taxon>
        <taxon>Pleosporomycetidae</taxon>
        <taxon>Pleosporales</taxon>
        <taxon>Tetraplosphaeriaceae</taxon>
        <taxon>Polyplosphaeria</taxon>
    </lineage>
</organism>
<sequence length="753" mass="83272">MPPYQYQPLEGGEIRLMKLLPATDESDDINIVLFSTSLHASSVAGSANASAESDNASEISNCELKGEQNPNLGDLVGSHNAQSPKAIPADTSEPGGPHLENTRLEDLKLEDGPEATQPEQDLNFVPNSPKRTSTWEQILQQEGKEDNARMRSFGFEALSYAWGSEKILVEITVVEDDMEKRKPSGTLLITQDLASALKHLRKSEARVLWVDAICIHQDNLQEKAVYVAKMGEIYETAPRVLVWLGDETEHTSTAFEYLAFLAGETTYNWNNSSLEPSPQAIDPSLSDVNVMLPMSTAQTQAQEIKLAKSAVVVVGQQELDWNLLCGGIAVLYSKTKSFSDFSIFAAYDRPWAQLQHVFQLCLTPARGSNDDHLLENARNCFCKDERDKVFGVLSLVSMFLEWVRPNYEITPSEVYTDLAIKALQHSGSLWLMSHAQLSTARNDAPSWVPNLAVPSSTRALRAFSRCSGFTAAFHEILENNVLRLHGVLADEVASSHAMRVLPVGDLWPDRLSALADLLEVLQDATVKDNSQPFSVDIISKTLVLSRYRDLMVKAPIPIFPYLVQIQELVQLAISRPSDVIDPGQRMEQAWNFVDQGIAAREVFRTTNGTLGVGPPGIEPGDKVCVLMGGKNPFLLRPCDDGKHYKAVGDCYAHGFMNGEALLGPLPNDWESVCVVDSKNKATMDGKHNIKTGKLELYSDPRIPDPEEGTFQDIEGWGRTYPNNGLPNGIFSDPRLTPDFFRERGIDVVDFDLV</sequence>
<name>A0A9P4UX94_9PLEO</name>
<dbReference type="PANTHER" id="PTHR24148:SF73">
    <property type="entry name" value="HET DOMAIN PROTEIN (AFU_ORTHOLOGUE AFUA_8G01020)"/>
    <property type="match status" value="1"/>
</dbReference>
<dbReference type="InterPro" id="IPR052895">
    <property type="entry name" value="HetReg/Transcr_Mod"/>
</dbReference>
<dbReference type="Proteomes" id="UP000799444">
    <property type="component" value="Unassembled WGS sequence"/>
</dbReference>
<comment type="caution">
    <text evidence="3">The sequence shown here is derived from an EMBL/GenBank/DDBJ whole genome shotgun (WGS) entry which is preliminary data.</text>
</comment>
<proteinExistence type="predicted"/>
<evidence type="ECO:0000313" key="3">
    <source>
        <dbReference type="EMBL" id="KAF2730109.1"/>
    </source>
</evidence>
<dbReference type="PANTHER" id="PTHR24148">
    <property type="entry name" value="ANKYRIN REPEAT DOMAIN-CONTAINING PROTEIN 39 HOMOLOG-RELATED"/>
    <property type="match status" value="1"/>
</dbReference>
<accession>A0A9P4UX94</accession>
<dbReference type="OrthoDB" id="4850726at2759"/>
<gene>
    <name evidence="3" type="ORF">EJ04DRAFT_580098</name>
</gene>
<dbReference type="EMBL" id="ML996225">
    <property type="protein sequence ID" value="KAF2730109.1"/>
    <property type="molecule type" value="Genomic_DNA"/>
</dbReference>
<feature type="domain" description="Heterokaryon incompatibility" evidence="2">
    <location>
        <begin position="155"/>
        <end position="268"/>
    </location>
</feature>
<dbReference type="Pfam" id="PF06985">
    <property type="entry name" value="HET"/>
    <property type="match status" value="1"/>
</dbReference>